<evidence type="ECO:0000256" key="4">
    <source>
        <dbReference type="ARBA" id="ARBA00022475"/>
    </source>
</evidence>
<gene>
    <name evidence="11" type="ORF">D5F51_11810</name>
</gene>
<keyword evidence="12" id="KW-1185">Reference proteome</keyword>
<feature type="transmembrane region" description="Helical" evidence="9">
    <location>
        <begin position="180"/>
        <end position="198"/>
    </location>
</feature>
<dbReference type="PROSITE" id="PS51012">
    <property type="entry name" value="ABC_TM2"/>
    <property type="match status" value="1"/>
</dbReference>
<evidence type="ECO:0000256" key="9">
    <source>
        <dbReference type="RuleBase" id="RU361157"/>
    </source>
</evidence>
<dbReference type="PANTHER" id="PTHR30413">
    <property type="entry name" value="INNER MEMBRANE TRANSPORT PERMEASE"/>
    <property type="match status" value="1"/>
</dbReference>
<evidence type="ECO:0000256" key="6">
    <source>
        <dbReference type="ARBA" id="ARBA00022989"/>
    </source>
</evidence>
<proteinExistence type="inferred from homology"/>
<evidence type="ECO:0000256" key="1">
    <source>
        <dbReference type="ARBA" id="ARBA00004651"/>
    </source>
</evidence>
<feature type="domain" description="ABC transmembrane type-2" evidence="10">
    <location>
        <begin position="33"/>
        <end position="257"/>
    </location>
</feature>
<protein>
    <recommendedName>
        <fullName evidence="9">Transport permease protein</fullName>
    </recommendedName>
</protein>
<feature type="transmembrane region" description="Helical" evidence="9">
    <location>
        <begin position="68"/>
        <end position="89"/>
    </location>
</feature>
<organism evidence="11 12">
    <name type="scientific">Yersinia hibernica</name>
    <dbReference type="NCBI Taxonomy" id="2339259"/>
    <lineage>
        <taxon>Bacteria</taxon>
        <taxon>Pseudomonadati</taxon>
        <taxon>Pseudomonadota</taxon>
        <taxon>Gammaproteobacteria</taxon>
        <taxon>Enterobacterales</taxon>
        <taxon>Yersiniaceae</taxon>
        <taxon>Yersinia</taxon>
    </lineage>
</organism>
<evidence type="ECO:0000259" key="10">
    <source>
        <dbReference type="PROSITE" id="PS51012"/>
    </source>
</evidence>
<feature type="transmembrane region" description="Helical" evidence="9">
    <location>
        <begin position="235"/>
        <end position="254"/>
    </location>
</feature>
<evidence type="ECO:0000313" key="11">
    <source>
        <dbReference type="EMBL" id="QAX79184.1"/>
    </source>
</evidence>
<keyword evidence="6 9" id="KW-1133">Transmembrane helix</keyword>
<keyword evidence="7" id="KW-0762">Sugar transport</keyword>
<reference evidence="12" key="1">
    <citation type="submission" date="2018-09" db="EMBL/GenBank/DDBJ databases">
        <title>Yersinia hibernicus sp. nov.</title>
        <authorList>
            <person name="Nguyen S.V."/>
            <person name="Mundanda D.M."/>
            <person name="Anes J."/>
            <person name="Fanning S."/>
        </authorList>
    </citation>
    <scope>NUCLEOTIDE SEQUENCE [LARGE SCALE GENOMIC DNA]</scope>
    <source>
        <strain evidence="12">CFS1934</strain>
    </source>
</reference>
<sequence length="265" mass="30133">MVVMLSKTLWSYRGFIIGNVKREFQAKYRNSALGAIWNILNPLAMIVVYTVIFSQLMKARLPGVNDTFSYSIYLCAGILTWGLFSEIVSRGQGIFIEQANVIKKINFPRMCLPVIIISNALVNFAIVFSLFTIFLIVSNEFPGMVYFCIIPVLLVLIIFAIGLGVLLGIMNVFFRDVGHFFGIFLQFWFWFTPIVYSIHTLPERIQRIISLNPLYGIITACQTILVNKMVPSWQGLLPGLIIGSILCLISIRFFRKYSGEMVDEL</sequence>
<dbReference type="Proteomes" id="UP000288804">
    <property type="component" value="Chromosome"/>
</dbReference>
<accession>A0ABX5R169</accession>
<feature type="transmembrane region" description="Helical" evidence="9">
    <location>
        <begin position="110"/>
        <end position="137"/>
    </location>
</feature>
<evidence type="ECO:0000256" key="7">
    <source>
        <dbReference type="ARBA" id="ARBA00023047"/>
    </source>
</evidence>
<evidence type="ECO:0000313" key="12">
    <source>
        <dbReference type="Proteomes" id="UP000288804"/>
    </source>
</evidence>
<comment type="subcellular location">
    <subcellularLocation>
        <location evidence="9">Cell inner membrane</location>
        <topology evidence="9">Multi-pass membrane protein</topology>
    </subcellularLocation>
    <subcellularLocation>
        <location evidence="1">Cell membrane</location>
        <topology evidence="1">Multi-pass membrane protein</topology>
    </subcellularLocation>
</comment>
<keyword evidence="7" id="KW-0625">Polysaccharide transport</keyword>
<keyword evidence="3 9" id="KW-0813">Transport</keyword>
<keyword evidence="5 9" id="KW-0812">Transmembrane</keyword>
<evidence type="ECO:0000256" key="2">
    <source>
        <dbReference type="ARBA" id="ARBA00007783"/>
    </source>
</evidence>
<dbReference type="InterPro" id="IPR013525">
    <property type="entry name" value="ABC2_TM"/>
</dbReference>
<dbReference type="PANTHER" id="PTHR30413:SF10">
    <property type="entry name" value="CAPSULE POLYSACCHARIDE EXPORT INNER-MEMBRANE PROTEIN CTRC"/>
    <property type="match status" value="1"/>
</dbReference>
<feature type="transmembrane region" description="Helical" evidence="9">
    <location>
        <begin position="32"/>
        <end position="56"/>
    </location>
</feature>
<name>A0ABX5R169_9GAMM</name>
<keyword evidence="4 9" id="KW-1003">Cell membrane</keyword>
<dbReference type="Pfam" id="PF01061">
    <property type="entry name" value="ABC2_membrane"/>
    <property type="match status" value="1"/>
</dbReference>
<keyword evidence="8 9" id="KW-0472">Membrane</keyword>
<evidence type="ECO:0000256" key="8">
    <source>
        <dbReference type="ARBA" id="ARBA00023136"/>
    </source>
</evidence>
<evidence type="ECO:0000256" key="3">
    <source>
        <dbReference type="ARBA" id="ARBA00022448"/>
    </source>
</evidence>
<comment type="similarity">
    <text evidence="2 9">Belongs to the ABC-2 integral membrane protein family.</text>
</comment>
<dbReference type="InterPro" id="IPR047817">
    <property type="entry name" value="ABC2_TM_bact-type"/>
</dbReference>
<evidence type="ECO:0000256" key="5">
    <source>
        <dbReference type="ARBA" id="ARBA00022692"/>
    </source>
</evidence>
<feature type="transmembrane region" description="Helical" evidence="9">
    <location>
        <begin position="143"/>
        <end position="168"/>
    </location>
</feature>
<dbReference type="EMBL" id="CP032487">
    <property type="protein sequence ID" value="QAX79184.1"/>
    <property type="molecule type" value="Genomic_DNA"/>
</dbReference>
<dbReference type="RefSeq" id="WP_129196910.1">
    <property type="nucleotide sequence ID" value="NZ_CABHXI010000116.1"/>
</dbReference>